<dbReference type="AlphaFoldDB" id="A0A1G2CTG9"/>
<accession>A0A1G2CTG9</accession>
<dbReference type="SUPFAM" id="SSF69754">
    <property type="entry name" value="Ribosome binding protein Y (YfiA homologue)"/>
    <property type="match status" value="1"/>
</dbReference>
<reference evidence="1 2" key="1">
    <citation type="journal article" date="2016" name="Nat. Commun.">
        <title>Thousands of microbial genomes shed light on interconnected biogeochemical processes in an aquifer system.</title>
        <authorList>
            <person name="Anantharaman K."/>
            <person name="Brown C.T."/>
            <person name="Hug L.A."/>
            <person name="Sharon I."/>
            <person name="Castelle C.J."/>
            <person name="Probst A.J."/>
            <person name="Thomas B.C."/>
            <person name="Singh A."/>
            <person name="Wilkins M.J."/>
            <person name="Karaoz U."/>
            <person name="Brodie E.L."/>
            <person name="Williams K.H."/>
            <person name="Hubbard S.S."/>
            <person name="Banfield J.F."/>
        </authorList>
    </citation>
    <scope>NUCLEOTIDE SEQUENCE [LARGE SCALE GENOMIC DNA]</scope>
</reference>
<organism evidence="1 2">
    <name type="scientific">Candidatus Lloydbacteria bacterium RIFCSPHIGHO2_01_FULL_49_22</name>
    <dbReference type="NCBI Taxonomy" id="1798658"/>
    <lineage>
        <taxon>Bacteria</taxon>
        <taxon>Candidatus Lloydiibacteriota</taxon>
    </lineage>
</organism>
<gene>
    <name evidence="1" type="ORF">A2845_05290</name>
</gene>
<dbReference type="InterPro" id="IPR036567">
    <property type="entry name" value="RHF-like"/>
</dbReference>
<proteinExistence type="predicted"/>
<name>A0A1G2CTG9_9BACT</name>
<comment type="caution">
    <text evidence="1">The sequence shown here is derived from an EMBL/GenBank/DDBJ whole genome shotgun (WGS) entry which is preliminary data.</text>
</comment>
<evidence type="ECO:0008006" key="3">
    <source>
        <dbReference type="Google" id="ProtNLM"/>
    </source>
</evidence>
<dbReference type="Proteomes" id="UP000177122">
    <property type="component" value="Unassembled WGS sequence"/>
</dbReference>
<evidence type="ECO:0000313" key="1">
    <source>
        <dbReference type="EMBL" id="OGZ04679.1"/>
    </source>
</evidence>
<dbReference type="Pfam" id="PF02482">
    <property type="entry name" value="Ribosomal_S30AE"/>
    <property type="match status" value="1"/>
</dbReference>
<dbReference type="InterPro" id="IPR003489">
    <property type="entry name" value="RHF/RaiA"/>
</dbReference>
<dbReference type="Gene3D" id="3.30.160.100">
    <property type="entry name" value="Ribosome hibernation promotion factor-like"/>
    <property type="match status" value="1"/>
</dbReference>
<evidence type="ECO:0000313" key="2">
    <source>
        <dbReference type="Proteomes" id="UP000177122"/>
    </source>
</evidence>
<dbReference type="EMBL" id="MHLI01000022">
    <property type="protein sequence ID" value="OGZ04679.1"/>
    <property type="molecule type" value="Genomic_DNA"/>
</dbReference>
<sequence length="120" mass="14006">MRYTIKATNIEHTNAIDSYIGKSMLELERTLEPKEKSEIARLDVGMTSKHHKEGKEIYYAEITFHVKKKDFRAEAKAGNLYAAIDKIKTMIIRDVKRHHTQMRALQKKGAREYKSRISKV</sequence>
<protein>
    <recommendedName>
        <fullName evidence="3">Ribosomal subunit interface protein</fullName>
    </recommendedName>
</protein>